<dbReference type="InterPro" id="IPR043128">
    <property type="entry name" value="Rev_trsase/Diguanyl_cyclase"/>
</dbReference>
<comment type="caution">
    <text evidence="2">The sequence shown here is derived from an EMBL/GenBank/DDBJ whole genome shotgun (WGS) entry which is preliminary data.</text>
</comment>
<evidence type="ECO:0000313" key="2">
    <source>
        <dbReference type="EMBL" id="MFC7433650.1"/>
    </source>
</evidence>
<feature type="transmembrane region" description="Helical" evidence="1">
    <location>
        <begin position="101"/>
        <end position="121"/>
    </location>
</feature>
<evidence type="ECO:0000256" key="1">
    <source>
        <dbReference type="SAM" id="Phobius"/>
    </source>
</evidence>
<name>A0ABW2R587_9BURK</name>
<feature type="transmembrane region" description="Helical" evidence="1">
    <location>
        <begin position="38"/>
        <end position="59"/>
    </location>
</feature>
<sequence length="422" mass="45806">MILSAAELALWSAMAGVLLTLAVLASIDMVVSRTLPSVRGWVSTVFTSIACLLMCGWLETLWPSLRDIDLMPVKATLGPLCGALALAYLGHWSGMRGDDRLVRLLMGPGAGIIALGAAALLVWTLRGGDDRDVLMWTAAVNSLAVIMGSLVAVRSVLLGDQLARWMVLACLCLAQMTAGHYAKGLGHEWGLWYWGLTATATVGYFLTVVTMVRLRNREWRRLSRQAQGAMPVADSAGLPRGVQLVQKVDDALWRSARMERPCVIAAVVVPNLYDYGDQLPSDPEAEILVTLAARIRQVVGFRNVVGLFHQRCFVLAVSAVQDPHRREVVGSRLLQELRMAVLLSPDPTVPPFQPDVGIGIIDVPAGSEEVDALRVMTQAEHLALEARHTPQRLCHRPWSPIRTPPAALFASAAETMPSPLTP</sequence>
<gene>
    <name evidence="2" type="ORF">ACFQNJ_03915</name>
</gene>
<protein>
    <recommendedName>
        <fullName evidence="4">GGDEF domain-containing protein</fullName>
    </recommendedName>
</protein>
<dbReference type="RefSeq" id="WP_382253957.1">
    <property type="nucleotide sequence ID" value="NZ_JBHTBX010000002.1"/>
</dbReference>
<dbReference type="Gene3D" id="3.30.70.270">
    <property type="match status" value="1"/>
</dbReference>
<keyword evidence="1" id="KW-0472">Membrane</keyword>
<feature type="transmembrane region" description="Helical" evidence="1">
    <location>
        <begin position="165"/>
        <end position="185"/>
    </location>
</feature>
<keyword evidence="1" id="KW-1133">Transmembrane helix</keyword>
<feature type="transmembrane region" description="Helical" evidence="1">
    <location>
        <begin position="12"/>
        <end position="31"/>
    </location>
</feature>
<evidence type="ECO:0000313" key="3">
    <source>
        <dbReference type="Proteomes" id="UP001596495"/>
    </source>
</evidence>
<accession>A0ABW2R587</accession>
<feature type="transmembrane region" description="Helical" evidence="1">
    <location>
        <begin position="191"/>
        <end position="214"/>
    </location>
</feature>
<reference evidence="3" key="1">
    <citation type="journal article" date="2019" name="Int. J. Syst. Evol. Microbiol.">
        <title>The Global Catalogue of Microorganisms (GCM) 10K type strain sequencing project: providing services to taxonomists for standard genome sequencing and annotation.</title>
        <authorList>
            <consortium name="The Broad Institute Genomics Platform"/>
            <consortium name="The Broad Institute Genome Sequencing Center for Infectious Disease"/>
            <person name="Wu L."/>
            <person name="Ma J."/>
        </authorList>
    </citation>
    <scope>NUCLEOTIDE SEQUENCE [LARGE SCALE GENOMIC DNA]</scope>
    <source>
        <strain evidence="3">CCUG 54518</strain>
    </source>
</reference>
<feature type="transmembrane region" description="Helical" evidence="1">
    <location>
        <begin position="133"/>
        <end position="153"/>
    </location>
</feature>
<feature type="transmembrane region" description="Helical" evidence="1">
    <location>
        <begin position="71"/>
        <end position="89"/>
    </location>
</feature>
<dbReference type="Proteomes" id="UP001596495">
    <property type="component" value="Unassembled WGS sequence"/>
</dbReference>
<keyword evidence="1" id="KW-0812">Transmembrane</keyword>
<organism evidence="2 3">
    <name type="scientific">Hydrogenophaga bisanensis</name>
    <dbReference type="NCBI Taxonomy" id="439611"/>
    <lineage>
        <taxon>Bacteria</taxon>
        <taxon>Pseudomonadati</taxon>
        <taxon>Pseudomonadota</taxon>
        <taxon>Betaproteobacteria</taxon>
        <taxon>Burkholderiales</taxon>
        <taxon>Comamonadaceae</taxon>
        <taxon>Hydrogenophaga</taxon>
    </lineage>
</organism>
<evidence type="ECO:0008006" key="4">
    <source>
        <dbReference type="Google" id="ProtNLM"/>
    </source>
</evidence>
<dbReference type="EMBL" id="JBHTBX010000002">
    <property type="protein sequence ID" value="MFC7433650.1"/>
    <property type="molecule type" value="Genomic_DNA"/>
</dbReference>
<proteinExistence type="predicted"/>
<keyword evidence="3" id="KW-1185">Reference proteome</keyword>